<sequence>MQTATTLEQYLSELEESLGNDFQRKILDTFAVAYRTGRANAFAGMDVKGLIQEIADAKDYSLSHMDELYQEFKQKAEAMGVHVHLAKTAFEANEIIARIARENNCKKVIKSKSMTAEETHLNHHLEEQGLTVVESDLGEWIIQLRKEGPSHMVMPAIHLSRYQVADLFSDVTKKKQDADIQKLVKVARRELRKEYVTADMGISGGNFAVAETGTIGLVTNEGNARLATTLPRVHVALVGLEKLTPTLHDALRVLRALPRNATGQQITSYVTWITGRNECKSAPEDKKIMHVVFLDNGRRALAKDKDFAQVLRCIRCGACANVCPVYRLVGGHKYGHVYIGAIGLIMTYFFHGRDKAKFLVQNCVNCGACKEICAAGIDLPRLIKEIHSRIQDEEGHPVPSKMLGMVLKNRTLFHTLLKNMRWAQKPFVEKEGQFIRHLPSVFMKGQDFRKLPAIASKAFRDEWPDIKPKVEHPTLKVALFSGCVQDFVYPEQMKAAVKIISKRGGVAMEYPMKQSCCGLPVVMMGEKDAAKDVARQNVTAMDPADFDYIITLCASCASHLKHGYPKLLEDDTALAAKVGQFADKVIDFSSFIHDVLGMSADEFTNSGRKVGYHSPCHLCRGLEVREAPRKALGMAHEYVPTDEEEVCCGFGGSYSMKFPAISKTLLAKKLANLEAGGVTAVVTDCPGCVMQIRGGMESAGKRIEVRHIAELLAERLK</sequence>
<keyword evidence="7" id="KW-0411">Iron-sulfur</keyword>
<dbReference type="Pfam" id="PF02754">
    <property type="entry name" value="CCG"/>
    <property type="match status" value="2"/>
</dbReference>
<feature type="domain" description="4Fe-4S ferredoxin-type" evidence="8">
    <location>
        <begin position="304"/>
        <end position="333"/>
    </location>
</feature>
<dbReference type="Pfam" id="PF13183">
    <property type="entry name" value="Fer4_8"/>
    <property type="match status" value="1"/>
</dbReference>
<evidence type="ECO:0000313" key="10">
    <source>
        <dbReference type="Proteomes" id="UP000014975"/>
    </source>
</evidence>
<reference evidence="9 10" key="1">
    <citation type="journal article" date="2013" name="Genome Announc.">
        <title>Draft genome sequences for three mercury-methylating, sulfate-reducing bacteria.</title>
        <authorList>
            <person name="Brown S.D."/>
            <person name="Hurt R.A.Jr."/>
            <person name="Gilmour C.C."/>
            <person name="Elias D.A."/>
        </authorList>
    </citation>
    <scope>NUCLEOTIDE SEQUENCE [LARGE SCALE GENOMIC DNA]</scope>
    <source>
        <strain evidence="9 10">DSM 16529</strain>
    </source>
</reference>
<dbReference type="InterPro" id="IPR017900">
    <property type="entry name" value="4Fe4S_Fe_S_CS"/>
</dbReference>
<dbReference type="PANTHER" id="PTHR47153:SF2">
    <property type="entry name" value="LACTATE UTILIZATION PROTEIN B"/>
    <property type="match status" value="1"/>
</dbReference>
<dbReference type="PANTHER" id="PTHR47153">
    <property type="entry name" value="LACTATE UTILIZATION PROTEIN B"/>
    <property type="match status" value="1"/>
</dbReference>
<dbReference type="InterPro" id="IPR017896">
    <property type="entry name" value="4Fe4S_Fe-S-bd"/>
</dbReference>
<gene>
    <name evidence="9" type="ORF">dsat_2108</name>
</gene>
<evidence type="ECO:0000256" key="7">
    <source>
        <dbReference type="ARBA" id="ARBA00023014"/>
    </source>
</evidence>
<dbReference type="SUPFAM" id="SSF46548">
    <property type="entry name" value="alpha-helical ferredoxin"/>
    <property type="match status" value="1"/>
</dbReference>
<dbReference type="eggNOG" id="COG1139">
    <property type="taxonomic scope" value="Bacteria"/>
</dbReference>
<dbReference type="Gene3D" id="3.40.50.10420">
    <property type="entry name" value="NagB/RpiA/CoA transferase-like"/>
    <property type="match status" value="1"/>
</dbReference>
<evidence type="ECO:0000256" key="3">
    <source>
        <dbReference type="ARBA" id="ARBA00022723"/>
    </source>
</evidence>
<organism evidence="9 10">
    <name type="scientific">Alkalidesulfovibrio alkalitolerans DSM 16529</name>
    <dbReference type="NCBI Taxonomy" id="1121439"/>
    <lineage>
        <taxon>Bacteria</taxon>
        <taxon>Pseudomonadati</taxon>
        <taxon>Thermodesulfobacteriota</taxon>
        <taxon>Desulfovibrionia</taxon>
        <taxon>Desulfovibrionales</taxon>
        <taxon>Desulfovibrionaceae</taxon>
        <taxon>Alkalidesulfovibrio</taxon>
    </lineage>
</organism>
<dbReference type="PROSITE" id="PS51379">
    <property type="entry name" value="4FE4S_FER_2"/>
    <property type="match status" value="2"/>
</dbReference>
<feature type="domain" description="4Fe-4S ferredoxin-type" evidence="8">
    <location>
        <begin position="354"/>
        <end position="385"/>
    </location>
</feature>
<keyword evidence="5" id="KW-0249">Electron transport</keyword>
<evidence type="ECO:0000256" key="5">
    <source>
        <dbReference type="ARBA" id="ARBA00022982"/>
    </source>
</evidence>
<dbReference type="InterPro" id="IPR003741">
    <property type="entry name" value="LUD_dom"/>
</dbReference>
<dbReference type="STRING" id="1121439.dsat_2108"/>
<dbReference type="Proteomes" id="UP000014975">
    <property type="component" value="Unassembled WGS sequence"/>
</dbReference>
<dbReference type="RefSeq" id="WP_020885994.1">
    <property type="nucleotide sequence ID" value="NZ_ATHI01000004.1"/>
</dbReference>
<dbReference type="NCBIfam" id="NF045670">
    <property type="entry name" value="quin_L_LdhH"/>
    <property type="match status" value="1"/>
</dbReference>
<dbReference type="InterPro" id="IPR054704">
    <property type="entry name" value="Quin_L_LdhH-like"/>
</dbReference>
<keyword evidence="2" id="KW-0004">4Fe-4S</keyword>
<dbReference type="GO" id="GO:0006089">
    <property type="term" value="P:lactate metabolic process"/>
    <property type="evidence" value="ECO:0007669"/>
    <property type="project" value="InterPro"/>
</dbReference>
<dbReference type="InterPro" id="IPR037171">
    <property type="entry name" value="NagB/RpiA_transferase-like"/>
</dbReference>
<dbReference type="eggNOG" id="COG0247">
    <property type="taxonomic scope" value="Bacteria"/>
</dbReference>
<evidence type="ECO:0000313" key="9">
    <source>
        <dbReference type="EMBL" id="EPR35407.1"/>
    </source>
</evidence>
<keyword evidence="6" id="KW-0408">Iron</keyword>
<dbReference type="InterPro" id="IPR004452">
    <property type="entry name" value="LutB/LldF"/>
</dbReference>
<proteinExistence type="predicted"/>
<keyword evidence="1" id="KW-0813">Transport</keyword>
<dbReference type="OrthoDB" id="9770306at2"/>
<dbReference type="AlphaFoldDB" id="S7TDX2"/>
<protein>
    <submittedName>
        <fullName evidence="9">Lactate utilization protein B/C</fullName>
    </submittedName>
</protein>
<dbReference type="Gene3D" id="1.10.1060.10">
    <property type="entry name" value="Alpha-helical ferredoxin"/>
    <property type="match status" value="1"/>
</dbReference>
<dbReference type="GO" id="GO:0051539">
    <property type="term" value="F:4 iron, 4 sulfur cluster binding"/>
    <property type="evidence" value="ECO:0007669"/>
    <property type="project" value="UniProtKB-KW"/>
</dbReference>
<evidence type="ECO:0000256" key="2">
    <source>
        <dbReference type="ARBA" id="ARBA00022485"/>
    </source>
</evidence>
<dbReference type="PATRIC" id="fig|1121439.3.peg.495"/>
<keyword evidence="3" id="KW-0479">Metal-binding</keyword>
<evidence type="ECO:0000256" key="1">
    <source>
        <dbReference type="ARBA" id="ARBA00022448"/>
    </source>
</evidence>
<evidence type="ECO:0000259" key="8">
    <source>
        <dbReference type="PROSITE" id="PS51379"/>
    </source>
</evidence>
<keyword evidence="10" id="KW-1185">Reference proteome</keyword>
<dbReference type="GO" id="GO:0046872">
    <property type="term" value="F:metal ion binding"/>
    <property type="evidence" value="ECO:0007669"/>
    <property type="project" value="UniProtKB-KW"/>
</dbReference>
<evidence type="ECO:0000256" key="6">
    <source>
        <dbReference type="ARBA" id="ARBA00023004"/>
    </source>
</evidence>
<dbReference type="InterPro" id="IPR004017">
    <property type="entry name" value="Cys_rich_dom"/>
</dbReference>
<accession>S7TDX2</accession>
<dbReference type="EMBL" id="ATHI01000004">
    <property type="protein sequence ID" value="EPR35407.1"/>
    <property type="molecule type" value="Genomic_DNA"/>
</dbReference>
<dbReference type="PROSITE" id="PS00198">
    <property type="entry name" value="4FE4S_FER_1"/>
    <property type="match status" value="1"/>
</dbReference>
<dbReference type="InterPro" id="IPR009051">
    <property type="entry name" value="Helical_ferredxn"/>
</dbReference>
<comment type="caution">
    <text evidence="9">The sequence shown here is derived from an EMBL/GenBank/DDBJ whole genome shotgun (WGS) entry which is preliminary data.</text>
</comment>
<dbReference type="GO" id="GO:0016491">
    <property type="term" value="F:oxidoreductase activity"/>
    <property type="evidence" value="ECO:0007669"/>
    <property type="project" value="UniProtKB-ARBA"/>
</dbReference>
<dbReference type="Pfam" id="PF02589">
    <property type="entry name" value="LUD_dom"/>
    <property type="match status" value="1"/>
</dbReference>
<dbReference type="InterPro" id="IPR024185">
    <property type="entry name" value="FTHF_cligase-like_sf"/>
</dbReference>
<keyword evidence="4" id="KW-0677">Repeat</keyword>
<evidence type="ECO:0000256" key="4">
    <source>
        <dbReference type="ARBA" id="ARBA00022737"/>
    </source>
</evidence>
<dbReference type="SUPFAM" id="SSF100950">
    <property type="entry name" value="NagB/RpiA/CoA transferase-like"/>
    <property type="match status" value="1"/>
</dbReference>
<name>S7TDX2_9BACT</name>